<keyword evidence="3" id="KW-1185">Reference proteome</keyword>
<dbReference type="SUPFAM" id="SSF52540">
    <property type="entry name" value="P-loop containing nucleoside triphosphate hydrolases"/>
    <property type="match status" value="1"/>
</dbReference>
<dbReference type="Proteomes" id="UP000026249">
    <property type="component" value="Unassembled WGS sequence"/>
</dbReference>
<dbReference type="InterPro" id="IPR027417">
    <property type="entry name" value="P-loop_NTPase"/>
</dbReference>
<dbReference type="Gene3D" id="3.40.50.300">
    <property type="entry name" value="P-loop containing nucleotide triphosphate hydrolases"/>
    <property type="match status" value="1"/>
</dbReference>
<feature type="domain" description="Pyrrolo-quinoline quinone repeat" evidence="1">
    <location>
        <begin position="389"/>
        <end position="508"/>
    </location>
</feature>
<dbReference type="OrthoDB" id="1441538at2"/>
<sequence length="819" mass="89544">MVASVFLLGPGRAFTSVLSAVIGQHPQLYGVPETNLSIADTVGEWLQMTGGNYRPFLRAGLVRAIAQLETGAQTNASAFQAEQWLFNNQSMTTAALFAMLEASVSPRGIVEKSPMTVTEPRYLNNLLSLAPDARFIHVTRHPYSNCSSMVNTEWFRIGLEASRPECWDARGGGDPVFDPQFHWLQSHQYILDFEKNVAPDRWLRVRGEDILENPQEVLPGICQWLGIDDGPDAVTEMRHPEESPFACYGPTNALGGNDSNFLEAPMLRPYRAPKSPLNGPLPWRSDAGEFVPEVRELAESFGYRHEDLPAKPPTTTDTRTLVGIEPDGKGCPMAHSNLMDDSLCELPPLRTLSEVKHVPYPSRGGINFSGYTGEKYAICVYESAREPALVAFDVNTGRKIWQTKREILDQPKDSTAPGRWISGLLLVNLVFDDGSRDRRVYAANADEMVCLDENGKTIWRRPTAEMAGEAADTKIGGARCLRYSKDNKIVFVTHQGVLCKIDPVDGSTVDVYPIRDLLMVDGQPQMAGYKVMQSIVLVDDTLYMQGALTADHTTEKTMDPVRLMRVQVSGNGDDKSARLTETDVTGASSDRYQFGVVGDGRQGGSASAILREDGTPVILVNGNTPEGGFAVTGVADKDGKLQPQWHMDIPDRESPEMVAAPAIDPVTGLFFCASKGNMFVVRDAANRSGQIKADLTCPPITLLDPFFMKRATSAEISSPITLARDPETQGLVAYISMSLQIAGSTEPHAVLTALHVDLTETKLSVTPLWTGPLALDSNGDFAPATRSFAQPALFQYMAGKEPRTGIVMGTYQSGVTFFR</sequence>
<dbReference type="SUPFAM" id="SSF50998">
    <property type="entry name" value="Quinoprotein alcohol dehydrogenase-like"/>
    <property type="match status" value="1"/>
</dbReference>
<evidence type="ECO:0000259" key="1">
    <source>
        <dbReference type="Pfam" id="PF13360"/>
    </source>
</evidence>
<dbReference type="Gene3D" id="2.130.10.10">
    <property type="entry name" value="YVTN repeat-like/Quinoprotein amine dehydrogenase"/>
    <property type="match status" value="1"/>
</dbReference>
<evidence type="ECO:0000313" key="2">
    <source>
        <dbReference type="EMBL" id="KAJ54775.1"/>
    </source>
</evidence>
<dbReference type="EMBL" id="JFKE01000006">
    <property type="protein sequence ID" value="KAJ54775.1"/>
    <property type="molecule type" value="Genomic_DNA"/>
</dbReference>
<proteinExistence type="predicted"/>
<name>A0A037ZIX1_9RHOB</name>
<protein>
    <recommendedName>
        <fullName evidence="1">Pyrrolo-quinoline quinone repeat domain-containing protein</fullName>
    </recommendedName>
</protein>
<dbReference type="InterPro" id="IPR011047">
    <property type="entry name" value="Quinoprotein_ADH-like_sf"/>
</dbReference>
<dbReference type="STRING" id="1454373.ACMU_16810"/>
<dbReference type="Pfam" id="PF13360">
    <property type="entry name" value="PQQ_2"/>
    <property type="match status" value="1"/>
</dbReference>
<dbReference type="RefSeq" id="WP_051588370.1">
    <property type="nucleotide sequence ID" value="NZ_JFKE01000006.1"/>
</dbReference>
<dbReference type="InterPro" id="IPR002372">
    <property type="entry name" value="PQQ_rpt_dom"/>
</dbReference>
<dbReference type="AlphaFoldDB" id="A0A037ZIX1"/>
<accession>A0A037ZIX1</accession>
<reference evidence="2 3" key="1">
    <citation type="submission" date="2014-03" db="EMBL/GenBank/DDBJ databases">
        <title>Draft Genome Sequence of Actibacterium mucosum KCTC 23349, a Marine Alphaproteobacterium with Complex Ionic Requirements Isolated from Mediterranean Seawater at Malvarrosa Beach, Valencia, Spain.</title>
        <authorList>
            <person name="Arahal D.R."/>
            <person name="Shao Z."/>
            <person name="Lai Q."/>
            <person name="Pujalte M.J."/>
        </authorList>
    </citation>
    <scope>NUCLEOTIDE SEQUENCE [LARGE SCALE GENOMIC DNA]</scope>
    <source>
        <strain evidence="2 3">KCTC 23349</strain>
    </source>
</reference>
<dbReference type="InterPro" id="IPR015943">
    <property type="entry name" value="WD40/YVTN_repeat-like_dom_sf"/>
</dbReference>
<gene>
    <name evidence="2" type="ORF">ACMU_16810</name>
</gene>
<dbReference type="Pfam" id="PF13469">
    <property type="entry name" value="Sulfotransfer_3"/>
    <property type="match status" value="1"/>
</dbReference>
<organism evidence="2 3">
    <name type="scientific">Actibacterium mucosum KCTC 23349</name>
    <dbReference type="NCBI Taxonomy" id="1454373"/>
    <lineage>
        <taxon>Bacteria</taxon>
        <taxon>Pseudomonadati</taxon>
        <taxon>Pseudomonadota</taxon>
        <taxon>Alphaproteobacteria</taxon>
        <taxon>Rhodobacterales</taxon>
        <taxon>Roseobacteraceae</taxon>
        <taxon>Actibacterium</taxon>
    </lineage>
</organism>
<evidence type="ECO:0000313" key="3">
    <source>
        <dbReference type="Proteomes" id="UP000026249"/>
    </source>
</evidence>
<comment type="caution">
    <text evidence="2">The sequence shown here is derived from an EMBL/GenBank/DDBJ whole genome shotgun (WGS) entry which is preliminary data.</text>
</comment>